<reference evidence="1 2" key="1">
    <citation type="journal article" date="2019" name="Nat. Ecol. Evol.">
        <title>Megaphylogeny resolves global patterns of mushroom evolution.</title>
        <authorList>
            <person name="Varga T."/>
            <person name="Krizsan K."/>
            <person name="Foldi C."/>
            <person name="Dima B."/>
            <person name="Sanchez-Garcia M."/>
            <person name="Sanchez-Ramirez S."/>
            <person name="Szollosi G.J."/>
            <person name="Szarkandi J.G."/>
            <person name="Papp V."/>
            <person name="Albert L."/>
            <person name="Andreopoulos W."/>
            <person name="Angelini C."/>
            <person name="Antonin V."/>
            <person name="Barry K.W."/>
            <person name="Bougher N.L."/>
            <person name="Buchanan P."/>
            <person name="Buyck B."/>
            <person name="Bense V."/>
            <person name="Catcheside P."/>
            <person name="Chovatia M."/>
            <person name="Cooper J."/>
            <person name="Damon W."/>
            <person name="Desjardin D."/>
            <person name="Finy P."/>
            <person name="Geml J."/>
            <person name="Haridas S."/>
            <person name="Hughes K."/>
            <person name="Justo A."/>
            <person name="Karasinski D."/>
            <person name="Kautmanova I."/>
            <person name="Kiss B."/>
            <person name="Kocsube S."/>
            <person name="Kotiranta H."/>
            <person name="LaButti K.M."/>
            <person name="Lechner B.E."/>
            <person name="Liimatainen K."/>
            <person name="Lipzen A."/>
            <person name="Lukacs Z."/>
            <person name="Mihaltcheva S."/>
            <person name="Morgado L.N."/>
            <person name="Niskanen T."/>
            <person name="Noordeloos M.E."/>
            <person name="Ohm R.A."/>
            <person name="Ortiz-Santana B."/>
            <person name="Ovrebo C."/>
            <person name="Racz N."/>
            <person name="Riley R."/>
            <person name="Savchenko A."/>
            <person name="Shiryaev A."/>
            <person name="Soop K."/>
            <person name="Spirin V."/>
            <person name="Szebenyi C."/>
            <person name="Tomsovsky M."/>
            <person name="Tulloss R.E."/>
            <person name="Uehling J."/>
            <person name="Grigoriev I.V."/>
            <person name="Vagvolgyi C."/>
            <person name="Papp T."/>
            <person name="Martin F.M."/>
            <person name="Miettinen O."/>
            <person name="Hibbett D.S."/>
            <person name="Nagy L.G."/>
        </authorList>
    </citation>
    <scope>NUCLEOTIDE SEQUENCE [LARGE SCALE GENOMIC DNA]</scope>
    <source>
        <strain evidence="1 2">HHB13444</strain>
    </source>
</reference>
<dbReference type="Gene3D" id="3.30.460.40">
    <property type="match status" value="1"/>
</dbReference>
<dbReference type="EMBL" id="ML211077">
    <property type="protein sequence ID" value="TFK89415.1"/>
    <property type="molecule type" value="Genomic_DNA"/>
</dbReference>
<dbReference type="InParanoid" id="A0A5C3PI10"/>
<keyword evidence="2" id="KW-1185">Reference proteome</keyword>
<proteinExistence type="predicted"/>
<gene>
    <name evidence="1" type="ORF">K466DRAFT_29483</name>
</gene>
<evidence type="ECO:0000313" key="2">
    <source>
        <dbReference type="Proteomes" id="UP000308197"/>
    </source>
</evidence>
<evidence type="ECO:0000313" key="1">
    <source>
        <dbReference type="EMBL" id="TFK89415.1"/>
    </source>
</evidence>
<sequence>MYSQMRCCTSLLPAPSMAPSAVQVLDVARKAVEIFAKHGLKCCLTGGVASHLYGVTRSPNDVDLVVLTTQYDQEALKRILVAADSRFYLVPSTNHQATYKVLWYRADLTFDPQAVYCGPEHRGRSHCKVDVLVPGGDLEIPDVPEGRIATRSGLPVMPLVPQLMLKLQAWAHHRASSREDMWAKQYVDVRDRLVTADRCRRGGEEGG</sequence>
<dbReference type="AlphaFoldDB" id="A0A5C3PI10"/>
<dbReference type="SUPFAM" id="SSF81301">
    <property type="entry name" value="Nucleotidyltransferase"/>
    <property type="match status" value="1"/>
</dbReference>
<accession>A0A5C3PI10</accession>
<evidence type="ECO:0008006" key="3">
    <source>
        <dbReference type="Google" id="ProtNLM"/>
    </source>
</evidence>
<organism evidence="1 2">
    <name type="scientific">Polyporus arcularius HHB13444</name>
    <dbReference type="NCBI Taxonomy" id="1314778"/>
    <lineage>
        <taxon>Eukaryota</taxon>
        <taxon>Fungi</taxon>
        <taxon>Dikarya</taxon>
        <taxon>Basidiomycota</taxon>
        <taxon>Agaricomycotina</taxon>
        <taxon>Agaricomycetes</taxon>
        <taxon>Polyporales</taxon>
        <taxon>Polyporaceae</taxon>
        <taxon>Polyporus</taxon>
    </lineage>
</organism>
<dbReference type="Proteomes" id="UP000308197">
    <property type="component" value="Unassembled WGS sequence"/>
</dbReference>
<protein>
    <recommendedName>
        <fullName evidence="3">Nucleotidyltransferase</fullName>
    </recommendedName>
</protein>
<dbReference type="InterPro" id="IPR043519">
    <property type="entry name" value="NT_sf"/>
</dbReference>
<name>A0A5C3PI10_9APHY</name>